<name>A0A1S3WGP3_ERIEU</name>
<dbReference type="InterPro" id="IPR027417">
    <property type="entry name" value="P-loop_NTPase"/>
</dbReference>
<dbReference type="PANTHER" id="PTHR32341:SF15">
    <property type="entry name" value="INTERFERON-GAMMA-INDUCIBLE GTPASE 10-RELATED"/>
    <property type="match status" value="1"/>
</dbReference>
<feature type="domain" description="IRG-type G" evidence="5">
    <location>
        <begin position="69"/>
        <end position="254"/>
    </location>
</feature>
<dbReference type="GeneID" id="103117189"/>
<keyword evidence="6" id="KW-1185">Reference proteome</keyword>
<dbReference type="FunCoup" id="A0A1S3WGP3">
    <property type="interactions" value="124"/>
</dbReference>
<dbReference type="InterPro" id="IPR051515">
    <property type="entry name" value="IRG"/>
</dbReference>
<dbReference type="AlphaFoldDB" id="A0A1S3WGP3"/>
<dbReference type="GO" id="GO:0005789">
    <property type="term" value="C:endoplasmic reticulum membrane"/>
    <property type="evidence" value="ECO:0007669"/>
    <property type="project" value="TreeGrafter"/>
</dbReference>
<comment type="similarity">
    <text evidence="1">Belongs to the TRAFAC class dynamin-like GTPase superfamily. IRG family.</text>
</comment>
<dbReference type="SUPFAM" id="SSF52540">
    <property type="entry name" value="P-loop containing nucleoside triphosphate hydrolases"/>
    <property type="match status" value="1"/>
</dbReference>
<reference evidence="7" key="1">
    <citation type="submission" date="2025-08" db="UniProtKB">
        <authorList>
            <consortium name="RefSeq"/>
        </authorList>
    </citation>
    <scope>IDENTIFICATION</scope>
</reference>
<dbReference type="GO" id="GO:0000045">
    <property type="term" value="P:autophagosome assembly"/>
    <property type="evidence" value="ECO:0007669"/>
    <property type="project" value="TreeGrafter"/>
</dbReference>
<protein>
    <submittedName>
        <fullName evidence="7">Interferon-gamma-inducible GTPase 10-like</fullName>
    </submittedName>
</protein>
<sequence>MGQSCSTPPSDTKNYDLASSFGKFFKDICTENKILSQETIALIQSHLSEGNIQDTASVIRDALSDIEKAPIDIAVTGETRAGKFSFINALRGVRPEEEGAAETGVVKTTVERVPYKHPKFPSVTVWDLPGIGTTRFPPHNYLQEMKFQEYDIFFIISAKHFTPNDTQLCVAIKKMRKNFYFVRTNVDSDLDKERVRKCRPLSPEEKKHVLQKIKTDCVTNLQKTKVTNSPVFLVSSFEVSGYDFPDLQTTLLRELPAYKRHIFMLSLPAVVEATMDRKSNSLKQKIWLDALKIRVPDPILAVSYFSPEEVDSLRETLTLYRSYFQLDDASLEQVAKDLHVSMVELKANLKSHCLLPIERLDESLGRMLWRCVPFYLLNGGLIATDACISRKFYLHNYLLDVVVSDAKYLLKKREILRVRQ</sequence>
<dbReference type="PANTHER" id="PTHR32341">
    <property type="entry name" value="INTERFERON-INDUCIBLE GTPASE"/>
    <property type="match status" value="1"/>
</dbReference>
<keyword evidence="2" id="KW-0547">Nucleotide-binding</keyword>
<keyword evidence="3" id="KW-0378">Hydrolase</keyword>
<evidence type="ECO:0000256" key="1">
    <source>
        <dbReference type="ARBA" id="ARBA00005429"/>
    </source>
</evidence>
<evidence type="ECO:0000313" key="6">
    <source>
        <dbReference type="Proteomes" id="UP001652624"/>
    </source>
</evidence>
<dbReference type="Gene3D" id="3.40.50.300">
    <property type="entry name" value="P-loop containing nucleotide triphosphate hydrolases"/>
    <property type="match status" value="1"/>
</dbReference>
<dbReference type="GO" id="GO:0045087">
    <property type="term" value="P:innate immune response"/>
    <property type="evidence" value="ECO:0007669"/>
    <property type="project" value="TreeGrafter"/>
</dbReference>
<dbReference type="PROSITE" id="PS51716">
    <property type="entry name" value="G_IRG"/>
    <property type="match status" value="1"/>
</dbReference>
<dbReference type="FunFam" id="3.40.50.300:FF:000541">
    <property type="entry name" value="Immunity related GTPase M"/>
    <property type="match status" value="1"/>
</dbReference>
<accession>A0A1S3WGP3</accession>
<dbReference type="InterPro" id="IPR007743">
    <property type="entry name" value="Immunity-related_GTPase-like"/>
</dbReference>
<gene>
    <name evidence="7" type="primary">LOC103117189</name>
</gene>
<dbReference type="RefSeq" id="XP_016045500.1">
    <property type="nucleotide sequence ID" value="XM_016190014.2"/>
</dbReference>
<evidence type="ECO:0000256" key="3">
    <source>
        <dbReference type="ARBA" id="ARBA00022801"/>
    </source>
</evidence>
<dbReference type="eggNOG" id="ENOG502S70P">
    <property type="taxonomic scope" value="Eukaryota"/>
</dbReference>
<proteinExistence type="inferred from homology"/>
<dbReference type="GO" id="GO:0005525">
    <property type="term" value="F:GTP binding"/>
    <property type="evidence" value="ECO:0007669"/>
    <property type="project" value="UniProtKB-KW"/>
</dbReference>
<evidence type="ECO:0000313" key="7">
    <source>
        <dbReference type="RefSeq" id="XP_016045500.1"/>
    </source>
</evidence>
<evidence type="ECO:0000256" key="2">
    <source>
        <dbReference type="ARBA" id="ARBA00022741"/>
    </source>
</evidence>
<dbReference type="InterPro" id="IPR030385">
    <property type="entry name" value="G_IRG_dom"/>
</dbReference>
<dbReference type="GO" id="GO:0035458">
    <property type="term" value="P:cellular response to interferon-beta"/>
    <property type="evidence" value="ECO:0007669"/>
    <property type="project" value="TreeGrafter"/>
</dbReference>
<dbReference type="Pfam" id="PF05049">
    <property type="entry name" value="IIGP"/>
    <property type="match status" value="1"/>
</dbReference>
<dbReference type="InParanoid" id="A0A1S3WGP3"/>
<dbReference type="GO" id="GO:0003924">
    <property type="term" value="F:GTPase activity"/>
    <property type="evidence" value="ECO:0007669"/>
    <property type="project" value="TreeGrafter"/>
</dbReference>
<evidence type="ECO:0000259" key="5">
    <source>
        <dbReference type="PROSITE" id="PS51716"/>
    </source>
</evidence>
<organism evidence="6 7">
    <name type="scientific">Erinaceus europaeus</name>
    <name type="common">Western European hedgehog</name>
    <dbReference type="NCBI Taxonomy" id="9365"/>
    <lineage>
        <taxon>Eukaryota</taxon>
        <taxon>Metazoa</taxon>
        <taxon>Chordata</taxon>
        <taxon>Craniata</taxon>
        <taxon>Vertebrata</taxon>
        <taxon>Euteleostomi</taxon>
        <taxon>Mammalia</taxon>
        <taxon>Eutheria</taxon>
        <taxon>Laurasiatheria</taxon>
        <taxon>Eulipotyphla</taxon>
        <taxon>Erinaceidae</taxon>
        <taxon>Erinaceinae</taxon>
        <taxon>Erinaceus</taxon>
    </lineage>
</organism>
<dbReference type="OrthoDB" id="422720at2759"/>
<evidence type="ECO:0000256" key="4">
    <source>
        <dbReference type="ARBA" id="ARBA00023134"/>
    </source>
</evidence>
<keyword evidence="4" id="KW-0342">GTP-binding</keyword>
<dbReference type="Proteomes" id="UP001652624">
    <property type="component" value="Chromosome 9"/>
</dbReference>